<feature type="domain" description="DUF7507" evidence="3">
    <location>
        <begin position="389"/>
        <end position="489"/>
    </location>
</feature>
<feature type="domain" description="DUF7507" evidence="3">
    <location>
        <begin position="1193"/>
        <end position="1292"/>
    </location>
</feature>
<dbReference type="InterPro" id="IPR047589">
    <property type="entry name" value="DUF11_rpt"/>
</dbReference>
<feature type="domain" description="DUF7507" evidence="3">
    <location>
        <begin position="2056"/>
        <end position="2156"/>
    </location>
</feature>
<feature type="domain" description="DUF7507" evidence="3">
    <location>
        <begin position="5418"/>
        <end position="5513"/>
    </location>
</feature>
<feature type="domain" description="DUF7507" evidence="3">
    <location>
        <begin position="4560"/>
        <end position="4654"/>
    </location>
</feature>
<feature type="domain" description="DUF7507" evidence="3">
    <location>
        <begin position="1076"/>
        <end position="1177"/>
    </location>
</feature>
<keyword evidence="5" id="KW-1185">Reference proteome</keyword>
<dbReference type="OrthoDB" id="904955at2"/>
<feature type="compositionally biased region" description="Polar residues" evidence="1">
    <location>
        <begin position="1161"/>
        <end position="1172"/>
    </location>
</feature>
<feature type="compositionally biased region" description="Polar residues" evidence="1">
    <location>
        <begin position="1621"/>
        <end position="1639"/>
    </location>
</feature>
<dbReference type="Gene3D" id="2.60.40.10">
    <property type="entry name" value="Immunoglobulins"/>
    <property type="match status" value="6"/>
</dbReference>
<feature type="domain" description="DUF7507" evidence="3">
    <location>
        <begin position="4346"/>
        <end position="4440"/>
    </location>
</feature>
<feature type="compositionally biased region" description="Acidic residues" evidence="1">
    <location>
        <begin position="1394"/>
        <end position="1406"/>
    </location>
</feature>
<feature type="domain" description="DUF7507" evidence="3">
    <location>
        <begin position="3596"/>
        <end position="3688"/>
    </location>
</feature>
<feature type="domain" description="DUF7507" evidence="3">
    <location>
        <begin position="4992"/>
        <end position="5085"/>
    </location>
</feature>
<dbReference type="InterPro" id="IPR026341">
    <property type="entry name" value="T9SS_type_B"/>
</dbReference>
<feature type="domain" description="DUF7507" evidence="3">
    <location>
        <begin position="1738"/>
        <end position="1826"/>
    </location>
</feature>
<dbReference type="Pfam" id="PF24346">
    <property type="entry name" value="DUF7507"/>
    <property type="match status" value="49"/>
</dbReference>
<feature type="domain" description="DUF7507" evidence="3">
    <location>
        <begin position="1628"/>
        <end position="1724"/>
    </location>
</feature>
<feature type="domain" description="DUF7507" evidence="3">
    <location>
        <begin position="5203"/>
        <end position="5299"/>
    </location>
</feature>
<feature type="domain" description="DUF7507" evidence="3">
    <location>
        <begin position="2620"/>
        <end position="2717"/>
    </location>
</feature>
<feature type="domain" description="DUF11" evidence="2">
    <location>
        <begin position="154"/>
        <end position="268"/>
    </location>
</feature>
<feature type="domain" description="DUF7507" evidence="3">
    <location>
        <begin position="2289"/>
        <end position="2390"/>
    </location>
</feature>
<feature type="domain" description="DUF7507" evidence="3">
    <location>
        <begin position="2405"/>
        <end position="2501"/>
    </location>
</feature>
<feature type="region of interest" description="Disordered" evidence="1">
    <location>
        <begin position="1161"/>
        <end position="1182"/>
    </location>
</feature>
<feature type="domain" description="DUF7507" evidence="3">
    <location>
        <begin position="2839"/>
        <end position="2933"/>
    </location>
</feature>
<feature type="domain" description="DUF7507" evidence="3">
    <location>
        <begin position="506"/>
        <end position="606"/>
    </location>
</feature>
<dbReference type="NCBIfam" id="TIGR04131">
    <property type="entry name" value="Bac_Flav_CTERM"/>
    <property type="match status" value="1"/>
</dbReference>
<gene>
    <name evidence="4" type="ORF">FKX85_15050</name>
</gene>
<dbReference type="EMBL" id="CP041253">
    <property type="protein sequence ID" value="QDH80281.1"/>
    <property type="molecule type" value="Genomic_DNA"/>
</dbReference>
<feature type="domain" description="DUF7507" evidence="3">
    <location>
        <begin position="3811"/>
        <end position="3900"/>
    </location>
</feature>
<feature type="compositionally biased region" description="Polar residues" evidence="1">
    <location>
        <begin position="1381"/>
        <end position="1393"/>
    </location>
</feature>
<feature type="domain" description="DUF7507" evidence="3">
    <location>
        <begin position="5098"/>
        <end position="5192"/>
    </location>
</feature>
<feature type="domain" description="DUF7507" evidence="3">
    <location>
        <begin position="3384"/>
        <end position="3477"/>
    </location>
</feature>
<feature type="domain" description="DUF7507" evidence="3">
    <location>
        <begin position="622"/>
        <end position="722"/>
    </location>
</feature>
<feature type="domain" description="DUF7507" evidence="3">
    <location>
        <begin position="1949"/>
        <end position="2045"/>
    </location>
</feature>
<feature type="domain" description="DUF7507" evidence="3">
    <location>
        <begin position="5311"/>
        <end position="5406"/>
    </location>
</feature>
<feature type="domain" description="DUF7507" evidence="3">
    <location>
        <begin position="2171"/>
        <end position="2273"/>
    </location>
</feature>
<proteinExistence type="predicted"/>
<feature type="domain" description="DUF11" evidence="2">
    <location>
        <begin position="31"/>
        <end position="143"/>
    </location>
</feature>
<feature type="domain" description="DUF7507" evidence="3">
    <location>
        <begin position="5525"/>
        <end position="5621"/>
    </location>
</feature>
<feature type="compositionally biased region" description="Polar residues" evidence="1">
    <location>
        <begin position="1702"/>
        <end position="1712"/>
    </location>
</feature>
<dbReference type="PANTHER" id="PTHR34819">
    <property type="entry name" value="LARGE CYSTEINE-RICH PERIPLASMIC PROTEIN OMCB"/>
    <property type="match status" value="1"/>
</dbReference>
<feature type="domain" description="DUF7507" evidence="3">
    <location>
        <begin position="2729"/>
        <end position="2827"/>
    </location>
</feature>
<sequence>MMVVRNILVLFTILFGLVRIPSASAQIVTTDMRISMAVNNSSPNVGETIVLTLSVQNAGNAPASGVIVASPLPSGLTYASDNGGGDYDPSTGNWGIGIMGAGAAESLEITAEVNPMGNYTASASVSANQNDDFPGNNTSNVTLSPVAVASTALLQTVSEETPQIGDEVTFTITLSNEGPSTATGVLVEGVLSNGLEYISSNSSSGSFDREAASWTISDLAAGNQAILNVVALILQPVNGDVSYQLDATISSQNEVDPDAEDNSSSVSISPVANPSWQISKSATVSSYAAPGDQVDFNITLENTGNVNIGEIDLTDEQVDEAPVLVSGDTNNDGVLNPQESWTYEATYTVTQADIDNGSITNTVSATGNPLRGDLTDTSDEVTVDADQDPSWVLTKTNSGTLDEYTNPGDELTYDITVENTGNVSISSVQVNDPSATSGPAFVSGDANGNSVLDVGESWTYTASYIVTQSDIDAGSFTNTATASGDPAGGSLDAATDSATVPAVQTPSWTLTKNSSTSPNEYTNPGDELTYQITVENTGNVSISNVQVNDPSATGGPNLIAGDANGNGVLDVGESWTYEVSYIVTQADIDAGGYTNTATASGLPAGGSLDDINDNETIPAVQSPSWTISKDAITTDGYTNPGDVVNYEITIANTGNVSIHDVDVLDAQATNGPTYSTGDNDSDQVLDVGEEWTFTASYTVTQADIDNGSYTNSATVTGEPAGGDLEDISDDETVPANQEPAWSIEKSTGEINYTQVGQVLNYTIEVTNTGNVSISGIDVTDPEATSGPSYLSGDDGSDDIMAPGETWQFSATHEVTQEDLNNGSFTNTVTAEGTPAGGELDVASDDVTVPAVKDPAIRVLKVADKSGYSQVGEEITYTVYVQNSGNVSLSDVIVADPLTDYTDNIDVINSGETIEFTTTYTVTQDDIDNGSITNTAFITATDPDGNELPSEDSEVINASQTPKISLSKNTDKTSYDAVGEVITYEIVVANTGNITIENPVVNDPQATTGPTYTSGDDDGDGVLDVGESWVYTATHEVTQGDIDAGSFTNTVTANGDPAAGTLREETANETVDADQLPEWTIAKTNTNISNSYAQPGDELTYDIVIENTGNVSINNVSVFDPKATSGPTYVSGDDTNPDVLDVGESWTYSVTYSVTQKDIDNGSYTNTASASGNSIGGTLPEISDDETVPADILPSWNITKTVAQPTYQTVGENVVFTIEVDNTGNTSILDPQIDDPLATSGPTYQSGDADSDGQMDPDETWIYQVTYQITQADINNGSFTNTATASGDPSNGTLDDVTDDETIDAVQITELSIDKSVSPTTYDTPSEEIQFTIVVTNTGNMPIDNVVATDPMLGVNESIGTLQPGENRTITIPYTITQEDIDNGSISNTATTNGDDLDGNPVDDSDDATANADQNPDISIEKSLEGLGYTGVGDELHYTLTVTNTGNVTLTNAVVTDPLTGLSQTIPELAPGETVEIPVTYTVTQEDVNNGSVTNAAEVTADDPNGDPVLDEDDITTNGSKTDEVNIVKTVDESAFYQAGDTLHYNITVINSGNVEISNATITDPLTGFTETVPVIAPGDTLKYTTEHIVTQEEVDGGTVVNTVEFDGADPDGNEVIDSDETTTNGAKNPELTVNKSSQQEDYTSAGEVITYTITVTNTGNVTLTDVVVTDPLTGLNETIPTLAPGQTVTFTEEYTVTEEDITNGSITNTATADGQDPDGDDVIDDDSHTIHPSGEDRPELTVTKELEEYGYSDDGQILHYTITVTNSGNVTLSDITVTDPLTGLNETITSLDPGESEVYELEYVVTQEDVDEAEISNTATAETTNPIVLADSDTKIIYGTQSPDIELRKSVTEKGYKAVDEVLTYTIFVRNEGNVTLSNVEVTDPTMGIDQTFATLAPDELQRIDFTYTVVQEDLDRGYVENIANVTSTAPKGETLTDEDTVRIFAAQNPKLELEKTALETSYIAVGDELNYTITVRNTGNTSFFDLVVTDPLTGLDTDIGTLAPGDEEIITESYTVTQDDLDNGNVTNTATVNATDYDENPVNEASTVVVPAVQNPQFTVTKTPDISEFDQPGQLINYDITVNNSGNITISNVNVSDPQASNGPEYQSGDINDDGIMEVGETWFYTADYTTTQEDVDNGGFTNTVTAVGTPAGGNLSNGTASATVPAVQSPSWTISKTSTTSPNTYSVPGDQLTYEITVQNTGNVSVRNITVADPGADSSPVLEGGDDDGDMELDVDETWIFEAAHTVTQADLDAGSYTNTATASGNSAGGNLADITDDETVSATLDPEWTLTKVSTTQPNSYNSPDDLLNFNLLLENTGNVTISNVQLVDEQVSEGPTYRGGDVDQDNQLDVGETWNYSAKYRTVQADVDNGDFVNIATASGTVSAGTLEDAVGEATVPAIINPQLTITKSVEETGFTAPGEVLNYTITITNTGNQTISDVQLTDPLTGLEESIPAMAPGSTFTYNETYTVTQNDLDVGTIENTAAVSGNDPEGNEITSEDTEVINGSQSPALDLIKGVSENGYINAGEVVNYTLVTQNTGNVTLFDVSIVDSLINLNIQIDQLDPGERQRFDEPYTITQADVDRGEIANTATITATDINGNELTDSDSELLIGTQLPGLSASKASSTSNYDAVGDTIQYTFTLTNTGNVTLSDVLVEDPNAEVISTNPVASIAPDETLVLNGRHIVTQEDLDAGKYTNQATAIGDDPNGNPISATTNKVTVPAIQSPQLTVTKGTTTENYDEEGDVIAYTITVENTGNVTITNISVSDPKADFLSETAIAQLSPGEAITLNAEHAATQADIDAGEYANTSQATGKDPNNKNVTDNSNQVIVPAVQNPTMTLVKSSSKTTYSAVGEIIPYTIVVTNTGNVTLHDIEVTDPKAEITTGSPISSLAPGATTEINAQHVVVQADLDQGIYLNQSMATGKDPINNTLSVVSNEVVLTAIQTASFEIRKTTTTPTYDAVGDVILYELEVENTGNVTLHNIVVNDPKAEITSGNPIAALGPGKIAKLTAEHTITQANLDAGSYTNQAVASGLDVNDERITNSSNQVTVTAIQSPEISITKTADPKNYDTEGDGVNYTIVVTNTGNVTLSNVTIVDPLTELEETIVSFAPGESKPYSTSIIITQENIDTGEITNTASTTAFDPTGEEISDSDDEVVTAIQSPSIELTKEADKSTVFEVDEQINYTFTVTNNGNLTLTDVVLTDPLTGLSENVATLNPGQTLTFNDSHVVTQTDLDNGQIPNTATVSGTAANGELVNDSDNYLVTADQIEAMEVAKQGDRHTYDEVGQVITYELEVTNTGNVTLSNVTLTDAQLDFEQNLGEIAPGQTKTYTGLTYTITQADLDNGSFLNTTTATGQAPNGDTLNDEDFFEADALQAGVIGIVKTATPRFFNNTGDQVTYSVKVTNEGNVTLSNVLVTDPITGLSETIESLAPGASQTFNTRYTVTQENVDNRTLLNTATASGETPDGEEVSDYDEFRIYSYGVPAIEITKNANVSIFEKAGDVIEYTLKVENIGNQTLKDVVVTDPLTGFSQMIETLAPEQIETFSTFYTTTQADVNRRELTNTATVTGTAPNGDEVTDNDRVEIIPLWSASLDLQKTADPLLIGQSGEEITYTFVLTNTGNITLTEVRITDSLIGAEQLVGTMEPGASQTYTVTYQTTQAQIDDGRITNVATATAVAPNGQSGTVEDRAIVLVRRSGEIQVTKTADVDTVQAVGDVINYAIDVTNTGNVTLTNVVITDPLTGMEQNIPSMAPGQMESLSTSYTVTQGDMDAGEIANTVTATGTTPADRQVVDSADALVIAERTGGIEIEKAPQIDSFNAAGTSIPYEITVTNGGNVTLTNVLVNDPLTGLNQNVGTILPGASEQLSTSYLSIQEDVDDGLVSNVATARGRTPNGLILIDSDTANVPANQTADIELVKSANVAEYNRVGEVITYTLTVTNTGNVSLSNGTLNDPLTGVNLSGGELAPGETKAFTVTYTVTQEDIDNGSITNIAAVKGNAPSGERVVDVDTLVIDALQQTAIDLTKSSNVSEFDEVGDVIRYSLQVTNTGNTTLDNVTVTDPLTGMDQFVGTLAPSNSQRFITRYTITQSDLDAGAVTNDAVAIGTTPADQTITDSAAVTVTGVLSPAISLIKTSDVSSYNAVGDVINYTLTVENSGNVSLTAVQLQDPLTGIDQSMDDLAPGESTVLSAAYTITQEDLDAGAVMNTATVRAESNLGEAVSDEDSVNVQAVAQPSIQLEKSANVLGYDATEQVISYTLTATNTGNVTLDNVTISDPHNGFEQNIGVLVPGQDTTLTSTYVVVQGDLDKGNITNLATVNGQDPFGQEVSDEATVVIPANQLVALDIDKSVTPKTYSEVGQEITYTLTVVNEGNVTLSNVVTDDPRSGFSEVTSQLAPGDTVTFTVPYLITQNDLDQGRVHNEATAQGNAPDGTTVDDADMATIIAQQSPSIEIEKSADPRRYSDPGDVITYTLVVTNDGNVTLQGVNVNDPLTGFSRFVVTLAPGESRTFTTTYTIDQGDIDEGTVDNTATADGKAPDGERVFDSDSQTVLALQAGAIEIEKTANPKVFDTVGETVTYTLTITNPGNLTLHDIEVTDDIIGFGQSIASMAPGTSQSFNVDYELTQADVDGLILVNSASVSALTPDDEELTDSDKATVVARGEGAIEINKAASVKVYFSPGEVITYTLEVENIGSVTLSDVTVTDPLTNVNQEIAVLAPGEVQTITTDYTVTQEDIDQLYITNTARAEGFTPTGKVVESEDQVNVFSVRTRSSGTIIINKTPDVKTFDEAGDVITYTLAVTNVGIVTLHDIEVVDPLTGFDTNIATMAPGDTLTYTTSYAILQEDLDTGRVDNTATATGYTPRDIEISDSDNATVRGLQASAILLDKTASPKVYQVPGDVITYSLVAINTGNTTLRDVVVADPLTSFEGIEAILLPGDSAVFTTTYTVTQADIDEGRITNLADVNALDPSGVNITSEDDARVIALRLGRLNVEKVSNTPNYAEPNDVIDYTVTVSNTGNATLISVAVTDPLTGMNEVIPQLNPGESISFNTSYTVNQSDLDRGEVSNTAAATGLTPTGRRVEASDDAVVPGVEMGAISLSKTPDMADYDEVGDIITYTLEATNTGNVTLNSVTITDPLTGLNQAIGRLTPGQAVAVESDYRVKQNDLDNGQIINTATTAGNTPAGQAVRDTANAQVTAVQTPTISLTKTANKDTVAQVGEKITYSLEVTNTGNVSLHDLSLVDSMTNFTETGALMAPGLTVTLEASYEVTQADLDAGMIQNIAVVEGYDPAEVRVSSQDSATVQVRQLPEISITKSADRDTVTQSGEVIQYSLSIINTGNVSLTNVTVTDPLTGLNETIGTLAPGQSTNVGSSYTVTQSDMDAGTIDNTAMVSGTSPASISVEDEDSYQVVAAQQAAISLTKTASPTSYEEVGDVITYTLTATNTGTVSLSTVSINDPKTSLVEDVGTLAPGESATTETTYTVTQLDLNTGIINNVANTTGTSPSGANVQAEDSAKAIARQLPLITLEKSADKQEVLEAGEVITYSLTVTNIGNIDLTAVTVTDPMTNLDEAVGSMVPGETVTLTAQYTVTINDLASGTALINTATATGEGINGQLVEDTDQAEVQIGCADNTLVTGRIYHEQTGAPLTSIPVILIPENNTPGEGLMVLTDDTGQYSFEGVGAGRYTLTVFDRNINKTQQLYPVDGNSRNITVQVCSYLTFDFAYAATGIPVINGYVWYDLSGDETQNEWFDANGDGLVTQNTLTPGAIIDISEWEWFDFNGDGSYEGPENDGELNKAGFGNPQGANIEIEGPNGYFRKATINAYGFWQHTLENADPFGEYTITLVPDSTFAQNGIGLAATGLVSMLPNSGARLSAIQENLICEFTTEQVLAKMVTPGDVPDFDYGLSCRLEEEEIIANDDDFGEFFLSYDNIMGNVLDNDAYNGDPAQPEDVTIVVTDADGLLGLNVADNGNLTVVPGINEPRSYELAYDLLETGDEENFDSAIIIFTLVNDEVDLAITKTSFDTEIYEGDEFEYELVVTNNHDSDATNVIISDVLPDELAYLGSEITTSSDDIVVNTNVNGQQLAWAMPILPVGGEVTITIQVEAGNPATITNSAAVEAFEEDINPDDNTATDINEINPFRIPNVITPNNDGDNDTFEVLGLGKFETNRITIFNRYGDHVLERENYQNDWDAPGQVAGTYYYILLCYDEDGTEHEFKGWIQVIKD</sequence>
<protein>
    <submittedName>
        <fullName evidence="4">DUF11 domain-containing protein</fullName>
    </submittedName>
</protein>
<organism evidence="4 5">
    <name type="scientific">Echinicola soli</name>
    <dbReference type="NCBI Taxonomy" id="2591634"/>
    <lineage>
        <taxon>Bacteria</taxon>
        <taxon>Pseudomonadati</taxon>
        <taxon>Bacteroidota</taxon>
        <taxon>Cytophagia</taxon>
        <taxon>Cytophagales</taxon>
        <taxon>Cyclobacteriaceae</taxon>
        <taxon>Echinicola</taxon>
    </lineage>
</organism>
<evidence type="ECO:0000313" key="5">
    <source>
        <dbReference type="Proteomes" id="UP000316614"/>
    </source>
</evidence>
<feature type="domain" description="DUF7507" evidence="3">
    <location>
        <begin position="739"/>
        <end position="838"/>
    </location>
</feature>
<feature type="domain" description="DUF7507" evidence="3">
    <location>
        <begin position="1414"/>
        <end position="1510"/>
    </location>
</feature>
<feature type="region of interest" description="Disordered" evidence="1">
    <location>
        <begin position="1223"/>
        <end position="1253"/>
    </location>
</feature>
<dbReference type="Pfam" id="PF13585">
    <property type="entry name" value="CHU_C"/>
    <property type="match status" value="1"/>
</dbReference>
<dbReference type="KEGG" id="echi:FKX85_15050"/>
<dbReference type="InterPro" id="IPR006626">
    <property type="entry name" value="PbH1"/>
</dbReference>
<feature type="domain" description="DUF7507" evidence="3">
    <location>
        <begin position="960"/>
        <end position="1060"/>
    </location>
</feature>
<feature type="domain" description="DUF7507" evidence="3">
    <location>
        <begin position="1309"/>
        <end position="1403"/>
    </location>
</feature>
<feature type="domain" description="DUF7507" evidence="3">
    <location>
        <begin position="3489"/>
        <end position="3584"/>
    </location>
</feature>
<feature type="compositionally biased region" description="Acidic residues" evidence="1">
    <location>
        <begin position="1607"/>
        <end position="1620"/>
    </location>
</feature>
<dbReference type="PANTHER" id="PTHR34819:SF3">
    <property type="entry name" value="CELL SURFACE PROTEIN"/>
    <property type="match status" value="1"/>
</dbReference>
<feature type="region of interest" description="Disordered" evidence="1">
    <location>
        <begin position="1702"/>
        <end position="1737"/>
    </location>
</feature>
<feature type="domain" description="DUF7507" evidence="3">
    <location>
        <begin position="3275"/>
        <end position="3370"/>
    </location>
</feature>
<dbReference type="InterPro" id="IPR051172">
    <property type="entry name" value="Chlamydia_OmcB"/>
</dbReference>
<feature type="domain" description="DUF7507" evidence="3">
    <location>
        <begin position="1523"/>
        <end position="1617"/>
    </location>
</feature>
<dbReference type="InterPro" id="IPR013783">
    <property type="entry name" value="Ig-like_fold"/>
</dbReference>
<feature type="domain" description="DUF7507" evidence="3">
    <location>
        <begin position="4883"/>
        <end position="4978"/>
    </location>
</feature>
<evidence type="ECO:0000259" key="3">
    <source>
        <dbReference type="Pfam" id="PF24346"/>
    </source>
</evidence>
<dbReference type="SMART" id="SM00710">
    <property type="entry name" value="PbH1"/>
    <property type="match status" value="11"/>
</dbReference>
<dbReference type="Pfam" id="PF01345">
    <property type="entry name" value="DUF11"/>
    <property type="match status" value="3"/>
</dbReference>
<accession>A0A514CKA1</accession>
<name>A0A514CKA1_9BACT</name>
<feature type="compositionally biased region" description="Acidic residues" evidence="1">
    <location>
        <begin position="1715"/>
        <end position="1724"/>
    </location>
</feature>
<feature type="domain" description="DUF7507" evidence="3">
    <location>
        <begin position="4237"/>
        <end position="4333"/>
    </location>
</feature>
<feature type="domain" description="DUF7507" evidence="3">
    <location>
        <begin position="3704"/>
        <end position="3798"/>
    </location>
</feature>
<feature type="domain" description="DUF7507" evidence="3">
    <location>
        <begin position="1842"/>
        <end position="1938"/>
    </location>
</feature>
<evidence type="ECO:0000313" key="4">
    <source>
        <dbReference type="EMBL" id="QDH80281.1"/>
    </source>
</evidence>
<evidence type="ECO:0000259" key="2">
    <source>
        <dbReference type="Pfam" id="PF01345"/>
    </source>
</evidence>
<feature type="domain" description="DUF7507" evidence="3">
    <location>
        <begin position="4451"/>
        <end position="4547"/>
    </location>
</feature>
<feature type="domain" description="DUF7507" evidence="3">
    <location>
        <begin position="4130"/>
        <end position="4226"/>
    </location>
</feature>
<dbReference type="SUPFAM" id="SSF49478">
    <property type="entry name" value="Cna protein B-type domain"/>
    <property type="match status" value="1"/>
</dbReference>
<feature type="region of interest" description="Disordered" evidence="1">
    <location>
        <begin position="1607"/>
        <end position="1639"/>
    </location>
</feature>
<feature type="domain" description="DUF7507" evidence="3">
    <location>
        <begin position="273"/>
        <end position="373"/>
    </location>
</feature>
<feature type="domain" description="DUF7507" evidence="3">
    <location>
        <begin position="3166"/>
        <end position="3262"/>
    </location>
</feature>
<feature type="region of interest" description="Disordered" evidence="1">
    <location>
        <begin position="1381"/>
        <end position="1415"/>
    </location>
</feature>
<reference evidence="4 5" key="1">
    <citation type="submission" date="2019-06" db="EMBL/GenBank/DDBJ databases">
        <title>Echinicola alkalisoli sp. nov. isolated from saline soil.</title>
        <authorList>
            <person name="Sun J.-Q."/>
            <person name="Xu L."/>
        </authorList>
    </citation>
    <scope>NUCLEOTIDE SEQUENCE [LARGE SCALE GENOMIC DNA]</scope>
    <source>
        <strain evidence="4 5">LN3S3</strain>
    </source>
</reference>
<feature type="domain" description="DUF7507" evidence="3">
    <location>
        <begin position="4024"/>
        <end position="4119"/>
    </location>
</feature>
<feature type="domain" description="DUF7507" evidence="3">
    <location>
        <begin position="2512"/>
        <end position="2608"/>
    </location>
</feature>
<feature type="domain" description="DUF7507" evidence="3">
    <location>
        <begin position="3917"/>
        <end position="4012"/>
    </location>
</feature>
<dbReference type="InterPro" id="IPR001434">
    <property type="entry name" value="OmcB-like_DUF11"/>
</dbReference>
<feature type="compositionally biased region" description="Basic and acidic residues" evidence="1">
    <location>
        <begin position="1725"/>
        <end position="1737"/>
    </location>
</feature>
<feature type="domain" description="DUF11" evidence="2">
    <location>
        <begin position="6018"/>
        <end position="6136"/>
    </location>
</feature>
<feature type="domain" description="DUF7507" evidence="3">
    <location>
        <begin position="4777"/>
        <end position="4871"/>
    </location>
</feature>
<feature type="domain" description="DUF7507" evidence="3">
    <location>
        <begin position="2950"/>
        <end position="3047"/>
    </location>
</feature>
<dbReference type="RefSeq" id="WP_141615515.1">
    <property type="nucleotide sequence ID" value="NZ_CP041253.1"/>
</dbReference>
<dbReference type="Proteomes" id="UP000316614">
    <property type="component" value="Chromosome"/>
</dbReference>
<feature type="domain" description="DUF7507" evidence="3">
    <location>
        <begin position="3059"/>
        <end position="3155"/>
    </location>
</feature>
<evidence type="ECO:0000256" key="1">
    <source>
        <dbReference type="SAM" id="MobiDB-lite"/>
    </source>
</evidence>
<dbReference type="InterPro" id="IPR055354">
    <property type="entry name" value="DUF7507"/>
</dbReference>
<feature type="domain" description="DUF7507" evidence="3">
    <location>
        <begin position="4667"/>
        <end position="4761"/>
    </location>
</feature>
<dbReference type="NCBIfam" id="TIGR01451">
    <property type="entry name" value="B_ant_repeat"/>
    <property type="match status" value="44"/>
</dbReference>
<feature type="domain" description="DUF7507" evidence="3">
    <location>
        <begin position="854"/>
        <end position="949"/>
    </location>
</feature>